<feature type="compositionally biased region" description="Acidic residues" evidence="1">
    <location>
        <begin position="682"/>
        <end position="695"/>
    </location>
</feature>
<gene>
    <name evidence="2" type="ORF">FA13DRAFT_1734090</name>
</gene>
<dbReference type="Proteomes" id="UP000298030">
    <property type="component" value="Unassembled WGS sequence"/>
</dbReference>
<name>A0A4Y7T8H3_COPMI</name>
<protein>
    <submittedName>
        <fullName evidence="2">Uncharacterized protein</fullName>
    </submittedName>
</protein>
<feature type="region of interest" description="Disordered" evidence="1">
    <location>
        <begin position="47"/>
        <end position="94"/>
    </location>
</feature>
<evidence type="ECO:0000313" key="3">
    <source>
        <dbReference type="Proteomes" id="UP000298030"/>
    </source>
</evidence>
<organism evidence="2 3">
    <name type="scientific">Coprinellus micaceus</name>
    <name type="common">Glistening ink-cap mushroom</name>
    <name type="synonym">Coprinus micaceus</name>
    <dbReference type="NCBI Taxonomy" id="71717"/>
    <lineage>
        <taxon>Eukaryota</taxon>
        <taxon>Fungi</taxon>
        <taxon>Dikarya</taxon>
        <taxon>Basidiomycota</taxon>
        <taxon>Agaricomycotina</taxon>
        <taxon>Agaricomycetes</taxon>
        <taxon>Agaricomycetidae</taxon>
        <taxon>Agaricales</taxon>
        <taxon>Agaricineae</taxon>
        <taxon>Psathyrellaceae</taxon>
        <taxon>Coprinellus</taxon>
    </lineage>
</organism>
<feature type="compositionally biased region" description="Polar residues" evidence="1">
    <location>
        <begin position="536"/>
        <end position="553"/>
    </location>
</feature>
<reference evidence="2 3" key="1">
    <citation type="journal article" date="2019" name="Nat. Ecol. Evol.">
        <title>Megaphylogeny resolves global patterns of mushroom evolution.</title>
        <authorList>
            <person name="Varga T."/>
            <person name="Krizsan K."/>
            <person name="Foldi C."/>
            <person name="Dima B."/>
            <person name="Sanchez-Garcia M."/>
            <person name="Sanchez-Ramirez S."/>
            <person name="Szollosi G.J."/>
            <person name="Szarkandi J.G."/>
            <person name="Papp V."/>
            <person name="Albert L."/>
            <person name="Andreopoulos W."/>
            <person name="Angelini C."/>
            <person name="Antonin V."/>
            <person name="Barry K.W."/>
            <person name="Bougher N.L."/>
            <person name="Buchanan P."/>
            <person name="Buyck B."/>
            <person name="Bense V."/>
            <person name="Catcheside P."/>
            <person name="Chovatia M."/>
            <person name="Cooper J."/>
            <person name="Damon W."/>
            <person name="Desjardin D."/>
            <person name="Finy P."/>
            <person name="Geml J."/>
            <person name="Haridas S."/>
            <person name="Hughes K."/>
            <person name="Justo A."/>
            <person name="Karasinski D."/>
            <person name="Kautmanova I."/>
            <person name="Kiss B."/>
            <person name="Kocsube S."/>
            <person name="Kotiranta H."/>
            <person name="LaButti K.M."/>
            <person name="Lechner B.E."/>
            <person name="Liimatainen K."/>
            <person name="Lipzen A."/>
            <person name="Lukacs Z."/>
            <person name="Mihaltcheva S."/>
            <person name="Morgado L.N."/>
            <person name="Niskanen T."/>
            <person name="Noordeloos M.E."/>
            <person name="Ohm R.A."/>
            <person name="Ortiz-Santana B."/>
            <person name="Ovrebo C."/>
            <person name="Racz N."/>
            <person name="Riley R."/>
            <person name="Savchenko A."/>
            <person name="Shiryaev A."/>
            <person name="Soop K."/>
            <person name="Spirin V."/>
            <person name="Szebenyi C."/>
            <person name="Tomsovsky M."/>
            <person name="Tulloss R.E."/>
            <person name="Uehling J."/>
            <person name="Grigoriev I.V."/>
            <person name="Vagvolgyi C."/>
            <person name="Papp T."/>
            <person name="Martin F.M."/>
            <person name="Miettinen O."/>
            <person name="Hibbett D.S."/>
            <person name="Nagy L.G."/>
        </authorList>
    </citation>
    <scope>NUCLEOTIDE SEQUENCE [LARGE SCALE GENOMIC DNA]</scope>
    <source>
        <strain evidence="2 3">FP101781</strain>
    </source>
</reference>
<feature type="compositionally biased region" description="Polar residues" evidence="1">
    <location>
        <begin position="202"/>
        <end position="214"/>
    </location>
</feature>
<dbReference type="AlphaFoldDB" id="A0A4Y7T8H3"/>
<feature type="region of interest" description="Disordered" evidence="1">
    <location>
        <begin position="765"/>
        <end position="797"/>
    </location>
</feature>
<dbReference type="EMBL" id="QPFP01000024">
    <property type="protein sequence ID" value="TEB30254.1"/>
    <property type="molecule type" value="Genomic_DNA"/>
</dbReference>
<feature type="compositionally biased region" description="Basic and acidic residues" evidence="1">
    <location>
        <begin position="48"/>
        <end position="57"/>
    </location>
</feature>
<feature type="compositionally biased region" description="Basic and acidic residues" evidence="1">
    <location>
        <begin position="601"/>
        <end position="627"/>
    </location>
</feature>
<dbReference type="STRING" id="71717.A0A4Y7T8H3"/>
<feature type="region of interest" description="Disordered" evidence="1">
    <location>
        <begin position="490"/>
        <end position="573"/>
    </location>
</feature>
<accession>A0A4Y7T8H3</accession>
<keyword evidence="3" id="KW-1185">Reference proteome</keyword>
<feature type="compositionally biased region" description="Basic and acidic residues" evidence="1">
    <location>
        <begin position="765"/>
        <end position="774"/>
    </location>
</feature>
<evidence type="ECO:0000256" key="1">
    <source>
        <dbReference type="SAM" id="MobiDB-lite"/>
    </source>
</evidence>
<dbReference type="OrthoDB" id="2564267at2759"/>
<feature type="compositionally biased region" description="Polar residues" evidence="1">
    <location>
        <begin position="510"/>
        <end position="523"/>
    </location>
</feature>
<feature type="region of interest" description="Disordered" evidence="1">
    <location>
        <begin position="601"/>
        <end position="748"/>
    </location>
</feature>
<feature type="region of interest" description="Disordered" evidence="1">
    <location>
        <begin position="190"/>
        <end position="242"/>
    </location>
</feature>
<proteinExistence type="predicted"/>
<evidence type="ECO:0000313" key="2">
    <source>
        <dbReference type="EMBL" id="TEB30254.1"/>
    </source>
</evidence>
<feature type="region of interest" description="Disordered" evidence="1">
    <location>
        <begin position="351"/>
        <end position="384"/>
    </location>
</feature>
<comment type="caution">
    <text evidence="2">The sequence shown here is derived from an EMBL/GenBank/DDBJ whole genome shotgun (WGS) entry which is preliminary data.</text>
</comment>
<sequence>MPAPFSRLQLAAALIEYDNDLENIEGKNKSAQESAIFAHFRRNPAARPDLHSRRTDHLGVNLPTDTGTLDGRGSAMGTRRSRGSRNSLDALRNPFGIDEEEQEEQAGEDLEVDLSSWGLDQFIPKEKAKAKGKQKQSPAPTLAVVRSKTVLGGPNDYGEIPAAMAQSKSYNSLNLRRQSISSRLEMMDETATQHTLQRRRAASQSNILPTNVQDGGSIPFPSGRQSPGYDQIGGPRSQSRASIGSRGLLDEFQEGDDQGRYRRMSQGTLGIDNPFAIQAPTVTSRFDPKAAPVHERTISHGSLGSRGLLDNFDAVSMRSHDSVPRDRPYSVVELLRPKVLVMPSPLQAVEGALSEDTKPRDGFQLSKDGPPLPPGARPLSRRLSSNLDNIPIPSNSFIPNPTADLSYAQKVFRNTLAIGSAAGLVADKMPPRATEDGEQIDFEPAPVPQPLAEDEDAFYGSGQGKPTRPAGKLYGKSLIDDLEMRKQQMRNKQRVFRGDQRPSMMARGESATTVSTGNRTSTLIDPETLKNRPVGTRQSSYGSQGLARQNSLGSKPLLNFDDDSKVQNLSPARPLNATRNKSVFGVDTLWETEMVKLREIQEQERLDQEERRKVEEEESKRNAEKDKKKLKKKKKGQLDTPPAEIQEGRLGVQESTEPRLSIEPPVLPDIKPTIRRTMPPPQDDDSDEEDSDDDGVAPPRAEVSGAWHSDSEDEGPRRTTGVGLRDPIQTKFMQHRRGGSDSEEDLPLNLAMQRATIRNTRMPGVREPKIKSPLDIDFDNLGARPLGGGDDSDDEQPLGLRASRAILGPSGGDDDDKPLAFHPEQQRRTQYQMFAVAQQQQQQQQQAMMMQAQMAATNSMFFNPQAMMSAPFFAPTPMVSPMANPMAMMQPPMPIPSPPPIHDEAKFMSVDRWRRDVAIDGDR</sequence>